<reference evidence="1" key="1">
    <citation type="submission" date="2023-05" db="EMBL/GenBank/DDBJ databases">
        <authorList>
            <person name="Huff M."/>
        </authorList>
    </citation>
    <scope>NUCLEOTIDE SEQUENCE</scope>
</reference>
<keyword evidence="2" id="KW-1185">Reference proteome</keyword>
<protein>
    <recommendedName>
        <fullName evidence="3">Pentatricopeptide repeat-containing protein</fullName>
    </recommendedName>
</protein>
<organism evidence="1 2">
    <name type="scientific">Fraxinus pennsylvanica</name>
    <dbReference type="NCBI Taxonomy" id="56036"/>
    <lineage>
        <taxon>Eukaryota</taxon>
        <taxon>Viridiplantae</taxon>
        <taxon>Streptophyta</taxon>
        <taxon>Embryophyta</taxon>
        <taxon>Tracheophyta</taxon>
        <taxon>Spermatophyta</taxon>
        <taxon>Magnoliopsida</taxon>
        <taxon>eudicotyledons</taxon>
        <taxon>Gunneridae</taxon>
        <taxon>Pentapetalae</taxon>
        <taxon>asterids</taxon>
        <taxon>lamiids</taxon>
        <taxon>Lamiales</taxon>
        <taxon>Oleaceae</taxon>
        <taxon>Oleeae</taxon>
        <taxon>Fraxinus</taxon>
    </lineage>
</organism>
<evidence type="ECO:0000313" key="2">
    <source>
        <dbReference type="Proteomes" id="UP000834106"/>
    </source>
</evidence>
<gene>
    <name evidence="1" type="ORF">FPE_LOCUS15403</name>
</gene>
<sequence length="148" mass="16156">MIVGYGRSGYAKEALKLFTDKKWQDIFPNAVTLVSVLSACAQSGNSKLGASVHSLGINIGLDDANVRNTLGDILQKAFIFIAKMAIQPDVTVSGAFLMEAVFTLGSFLGMWQYDKCSTCVVMMQATMCLCQIYMLLTEHGSRPVKFKI</sequence>
<dbReference type="GO" id="GO:0003723">
    <property type="term" value="F:RNA binding"/>
    <property type="evidence" value="ECO:0007669"/>
    <property type="project" value="InterPro"/>
</dbReference>
<dbReference type="PANTHER" id="PTHR47926:SF347">
    <property type="entry name" value="PENTATRICOPEPTIDE REPEAT-CONTAINING PROTEIN"/>
    <property type="match status" value="1"/>
</dbReference>
<accession>A0AAD1ZFG3</accession>
<dbReference type="EMBL" id="OU503044">
    <property type="protein sequence ID" value="CAI9767973.1"/>
    <property type="molecule type" value="Genomic_DNA"/>
</dbReference>
<dbReference type="AlphaFoldDB" id="A0AAD1ZFG3"/>
<evidence type="ECO:0000313" key="1">
    <source>
        <dbReference type="EMBL" id="CAI9767973.1"/>
    </source>
</evidence>
<dbReference type="Proteomes" id="UP000834106">
    <property type="component" value="Chromosome 9"/>
</dbReference>
<dbReference type="InterPro" id="IPR046960">
    <property type="entry name" value="PPR_At4g14850-like_plant"/>
</dbReference>
<dbReference type="Gene3D" id="1.25.40.10">
    <property type="entry name" value="Tetratricopeptide repeat domain"/>
    <property type="match status" value="1"/>
</dbReference>
<dbReference type="PANTHER" id="PTHR47926">
    <property type="entry name" value="PENTATRICOPEPTIDE REPEAT-CONTAINING PROTEIN"/>
    <property type="match status" value="1"/>
</dbReference>
<dbReference type="GO" id="GO:0009451">
    <property type="term" value="P:RNA modification"/>
    <property type="evidence" value="ECO:0007669"/>
    <property type="project" value="InterPro"/>
</dbReference>
<proteinExistence type="predicted"/>
<evidence type="ECO:0008006" key="3">
    <source>
        <dbReference type="Google" id="ProtNLM"/>
    </source>
</evidence>
<dbReference type="InterPro" id="IPR011990">
    <property type="entry name" value="TPR-like_helical_dom_sf"/>
</dbReference>
<name>A0AAD1ZFG3_9LAMI</name>